<feature type="region of interest" description="Disordered" evidence="1">
    <location>
        <begin position="328"/>
        <end position="362"/>
    </location>
</feature>
<gene>
    <name evidence="2" type="ORF">LGLO00237_LOCUS6344</name>
</gene>
<dbReference type="AlphaFoldDB" id="A0A6U3A9K1"/>
<sequence length="408" mass="46017">MWRRSKSPRGRDGQLNKQAALEQFHRFFGFDSSEKVLHVCACGLKSSKNSGGFFSGSKSTIEGILYGSTNHLSFIDPRNKKLQTKLPLENVTAIRPGMDSTSLQVETSERKHYFVDFKDRNESMGRFMEIWTQHQSRAASSAFDDPLSIGANVQVMGQNVKVTGRDAMAAAAFAKRHSDKVKVGLNADGSVNVKINPRGRAASSKKKQAAAPRNDDWQVVSGAPRRYVRMRGHTGLQKNRMGIYVEKPELGSGGYSAYKHITGDWYLYYFKSNKFWFVGSRIGKRSGWLYVQSEEQYPDNISKPWRFWDDAEKKWLMDSSISCVHATEADSRNDGVPEGNPATKSDKPETSQRSRGRSAQQKVVNSSESIFEGSKIKNTWFAALFDLYTLCENYDKAFVYRPDEEKAA</sequence>
<dbReference type="EMBL" id="HBIV01008433">
    <property type="protein sequence ID" value="CAE0653657.1"/>
    <property type="molecule type" value="Transcribed_RNA"/>
</dbReference>
<dbReference type="Gene3D" id="2.30.29.30">
    <property type="entry name" value="Pleckstrin-homology domain (PH domain)/Phosphotyrosine-binding domain (PTB)"/>
    <property type="match status" value="1"/>
</dbReference>
<dbReference type="InterPro" id="IPR011993">
    <property type="entry name" value="PH-like_dom_sf"/>
</dbReference>
<proteinExistence type="predicted"/>
<organism evidence="2">
    <name type="scientific">Lotharella globosa</name>
    <dbReference type="NCBI Taxonomy" id="91324"/>
    <lineage>
        <taxon>Eukaryota</taxon>
        <taxon>Sar</taxon>
        <taxon>Rhizaria</taxon>
        <taxon>Cercozoa</taxon>
        <taxon>Chlorarachniophyceae</taxon>
        <taxon>Lotharella</taxon>
    </lineage>
</organism>
<feature type="compositionally biased region" description="Polar residues" evidence="1">
    <location>
        <begin position="353"/>
        <end position="362"/>
    </location>
</feature>
<evidence type="ECO:0000313" key="2">
    <source>
        <dbReference type="EMBL" id="CAE0653657.1"/>
    </source>
</evidence>
<evidence type="ECO:0000256" key="1">
    <source>
        <dbReference type="SAM" id="MobiDB-lite"/>
    </source>
</evidence>
<reference evidence="2" key="1">
    <citation type="submission" date="2021-01" db="EMBL/GenBank/DDBJ databases">
        <authorList>
            <person name="Corre E."/>
            <person name="Pelletier E."/>
            <person name="Niang G."/>
            <person name="Scheremetjew M."/>
            <person name="Finn R."/>
            <person name="Kale V."/>
            <person name="Holt S."/>
            <person name="Cochrane G."/>
            <person name="Meng A."/>
            <person name="Brown T."/>
            <person name="Cohen L."/>
        </authorList>
    </citation>
    <scope>NUCLEOTIDE SEQUENCE</scope>
    <source>
        <strain evidence="2">CCCM811</strain>
    </source>
</reference>
<protein>
    <submittedName>
        <fullName evidence="2">Uncharacterized protein</fullName>
    </submittedName>
</protein>
<name>A0A6U3A9K1_9EUKA</name>
<accession>A0A6U3A9K1</accession>